<feature type="region of interest" description="Disordered" evidence="1">
    <location>
        <begin position="165"/>
        <end position="184"/>
    </location>
</feature>
<evidence type="ECO:0000259" key="2">
    <source>
        <dbReference type="Pfam" id="PF05171"/>
    </source>
</evidence>
<dbReference type="Proteomes" id="UP000477911">
    <property type="component" value="Unassembled WGS sequence"/>
</dbReference>
<dbReference type="Pfam" id="PF05171">
    <property type="entry name" value="HemS"/>
    <property type="match status" value="2"/>
</dbReference>
<gene>
    <name evidence="3" type="ORF">GR170_06145</name>
</gene>
<dbReference type="InterPro" id="IPR053733">
    <property type="entry name" value="Heme_Transport_Util_sf"/>
</dbReference>
<feature type="domain" description="Haemin-degrading HemS/ChuX" evidence="2">
    <location>
        <begin position="29"/>
        <end position="160"/>
    </location>
</feature>
<evidence type="ECO:0000313" key="4">
    <source>
        <dbReference type="Proteomes" id="UP000477911"/>
    </source>
</evidence>
<dbReference type="Gene3D" id="3.40.1570.10">
    <property type="entry name" value="HemS/ChuS/ChuX like domains"/>
    <property type="match status" value="2"/>
</dbReference>
<feature type="domain" description="Haemin-degrading HemS/ChuX" evidence="2">
    <location>
        <begin position="211"/>
        <end position="341"/>
    </location>
</feature>
<dbReference type="EMBL" id="WUMU01000004">
    <property type="protein sequence ID" value="MXN17406.1"/>
    <property type="molecule type" value="Genomic_DNA"/>
</dbReference>
<protein>
    <submittedName>
        <fullName evidence="3">Hemin-degrading factor</fullName>
    </submittedName>
</protein>
<dbReference type="SUPFAM" id="SSF144064">
    <property type="entry name" value="Heme iron utilization protein-like"/>
    <property type="match status" value="1"/>
</dbReference>
<sequence length="351" mass="38974">MRACPPAETLRAARRDSTLRARDLAASLNVSEAALVAAHTGAPAPFSVTRIAADPDVLMPNMARLGRIMSLTRNDSCVLERVGTFGDYHSGAHAAFVLGKEIDTRLFPKYWTYGFAVEEETAKGLRRSLQVFDRYGEALQKIYLREESNTEAWAPLIAELRLDDQSPEIDPHAPPAPEGARPAPGKREALVAEWRKMTDTHQFNRICTRLGMNRLGAYRMAGAPFARRVAVSAVADWLEAVSAAHQRVGFFVGNRGHIQIHWGTFDTLKPMGPWLNVLDPEVNIHLRNDHIAEVYVVEKPTKRGPATSIEAFDARGELIFQCFGQRTETDETLDGWHAILDAIPSLREAAE</sequence>
<reference evidence="3 4" key="1">
    <citation type="submission" date="2019-12" db="EMBL/GenBank/DDBJ databases">
        <authorList>
            <person name="Li M."/>
        </authorList>
    </citation>
    <scope>NUCLEOTIDE SEQUENCE [LARGE SCALE GENOMIC DNA]</scope>
    <source>
        <strain evidence="3 4">GBMRC 2024</strain>
    </source>
</reference>
<name>A0A6L7G1V6_9RHOB</name>
<evidence type="ECO:0000313" key="3">
    <source>
        <dbReference type="EMBL" id="MXN17406.1"/>
    </source>
</evidence>
<organism evidence="3 4">
    <name type="scientific">Pseudooceanicola albus</name>
    <dbReference type="NCBI Taxonomy" id="2692189"/>
    <lineage>
        <taxon>Bacteria</taxon>
        <taxon>Pseudomonadati</taxon>
        <taxon>Pseudomonadota</taxon>
        <taxon>Alphaproteobacteria</taxon>
        <taxon>Rhodobacterales</taxon>
        <taxon>Paracoccaceae</taxon>
        <taxon>Pseudooceanicola</taxon>
    </lineage>
</organism>
<evidence type="ECO:0000256" key="1">
    <source>
        <dbReference type="SAM" id="MobiDB-lite"/>
    </source>
</evidence>
<dbReference type="GO" id="GO:0006826">
    <property type="term" value="P:iron ion transport"/>
    <property type="evidence" value="ECO:0007669"/>
    <property type="project" value="InterPro"/>
</dbReference>
<dbReference type="CDD" id="cd16830">
    <property type="entry name" value="HemS-like_N"/>
    <property type="match status" value="1"/>
</dbReference>
<comment type="caution">
    <text evidence="3">The sequence shown here is derived from an EMBL/GenBank/DDBJ whole genome shotgun (WGS) entry which is preliminary data.</text>
</comment>
<dbReference type="InterPro" id="IPR007845">
    <property type="entry name" value="HemS/ChuX_dom"/>
</dbReference>
<proteinExistence type="predicted"/>
<keyword evidence="4" id="KW-1185">Reference proteome</keyword>
<dbReference type="CDD" id="cd16831">
    <property type="entry name" value="HemS-like_C"/>
    <property type="match status" value="1"/>
</dbReference>
<dbReference type="AlphaFoldDB" id="A0A6L7G1V6"/>
<dbReference type="RefSeq" id="WP_160892698.1">
    <property type="nucleotide sequence ID" value="NZ_WUMU01000004.1"/>
</dbReference>
<accession>A0A6L7G1V6</accession>